<dbReference type="Proteomes" id="UP000031512">
    <property type="component" value="Chromosome 1"/>
</dbReference>
<name>L0AX57_THEEQ</name>
<accession>L0AX57</accession>
<gene>
    <name evidence="1" type="ORF">BEWA_029970</name>
</gene>
<protein>
    <submittedName>
        <fullName evidence="1">Uncharacterized protein</fullName>
    </submittedName>
</protein>
<dbReference type="AlphaFoldDB" id="L0AX57"/>
<dbReference type="EMBL" id="CP001669">
    <property type="protein sequence ID" value="AFZ80145.1"/>
    <property type="molecule type" value="Genomic_DNA"/>
</dbReference>
<dbReference type="RefSeq" id="XP_004829811.1">
    <property type="nucleotide sequence ID" value="XM_004829754.1"/>
</dbReference>
<dbReference type="GeneID" id="15806745"/>
<proteinExistence type="predicted"/>
<organism evidence="1 2">
    <name type="scientific">Theileria equi strain WA</name>
    <dbReference type="NCBI Taxonomy" id="1537102"/>
    <lineage>
        <taxon>Eukaryota</taxon>
        <taxon>Sar</taxon>
        <taxon>Alveolata</taxon>
        <taxon>Apicomplexa</taxon>
        <taxon>Aconoidasida</taxon>
        <taxon>Piroplasmida</taxon>
        <taxon>Theileriidae</taxon>
        <taxon>Theileria</taxon>
    </lineage>
</organism>
<sequence length="405" mass="46082">MDAKKVIVYFCNSEVTAGKTADNPLLIYLPDVSGKQWFRKPDGDSINIWSSVSDVSLKDDTNNKSIVNFLDTIESVCQPPKVTINIYNRPDSGIIYTTYDCCNSSKKSQIINVNRNHHRRGILNGFTEYTHRSQERASNYFTVKEFKYNTQSITEGLRGMYKVTSVSVYYWTILEAPTRKGPPDERGRPLLIKVVVYEPGKHLEEKWYENNSENYNTKWNKVGDDAALNLSSDKTKLKYKLDILNCKLNNAVVINVSKKPDPPGTGTKTYDACEENTLDPSHGTHKMEVEDTPVGKLGSYECYTHTLKDSSSGPFHVVSFKNGSHIITFDGPGTPTLPILDVKEVKVYICKEDEKPLLLFYKTGSYHHWYKNNGPKDPAGKWEKVKDTPDSPQDHEQIIEEIHMY</sequence>
<evidence type="ECO:0000313" key="1">
    <source>
        <dbReference type="EMBL" id="AFZ80145.1"/>
    </source>
</evidence>
<dbReference type="KEGG" id="beq:BEWA_029970"/>
<dbReference type="VEuPathDB" id="PiroplasmaDB:BEWA_029970"/>
<evidence type="ECO:0000313" key="2">
    <source>
        <dbReference type="Proteomes" id="UP000031512"/>
    </source>
</evidence>
<reference evidence="1 2" key="1">
    <citation type="journal article" date="2012" name="BMC Genomics">
        <title>Comparative genomic analysis and phylogenetic position of Theileria equi.</title>
        <authorList>
            <person name="Kappmeyer L.S."/>
            <person name="Thiagarajan M."/>
            <person name="Herndon D.R."/>
            <person name="Ramsay J.D."/>
            <person name="Caler E."/>
            <person name="Djikeng A."/>
            <person name="Gillespie J.J."/>
            <person name="Lau A.O."/>
            <person name="Roalson E.H."/>
            <person name="Silva J.C."/>
            <person name="Silva M.G."/>
            <person name="Suarez C.E."/>
            <person name="Ueti M.W."/>
            <person name="Nene V.M."/>
            <person name="Mealey R.H."/>
            <person name="Knowles D.P."/>
            <person name="Brayton K.A."/>
        </authorList>
    </citation>
    <scope>NUCLEOTIDE SEQUENCE [LARGE SCALE GENOMIC DNA]</scope>
    <source>
        <strain evidence="1 2">WA</strain>
    </source>
</reference>
<keyword evidence="2" id="KW-1185">Reference proteome</keyword>